<dbReference type="Proteomes" id="UP001501565">
    <property type="component" value="Unassembled WGS sequence"/>
</dbReference>
<name>A0ABP7LZW6_9GAMM</name>
<comment type="catalytic activity">
    <reaction evidence="2">
        <text>2 GTP = 3',3'-c-di-GMP + 2 diphosphate</text>
        <dbReference type="Rhea" id="RHEA:24898"/>
        <dbReference type="ChEBI" id="CHEBI:33019"/>
        <dbReference type="ChEBI" id="CHEBI:37565"/>
        <dbReference type="ChEBI" id="CHEBI:58805"/>
        <dbReference type="EC" id="2.7.7.65"/>
    </reaction>
</comment>
<dbReference type="InterPro" id="IPR000160">
    <property type="entry name" value="GGDEF_dom"/>
</dbReference>
<dbReference type="Pfam" id="PF00990">
    <property type="entry name" value="GGDEF"/>
    <property type="match status" value="1"/>
</dbReference>
<dbReference type="NCBIfam" id="TIGR00254">
    <property type="entry name" value="GGDEF"/>
    <property type="match status" value="1"/>
</dbReference>
<protein>
    <recommendedName>
        <fullName evidence="1">diguanylate cyclase</fullName>
        <ecNumber evidence="1">2.7.7.65</ecNumber>
    </recommendedName>
</protein>
<dbReference type="InterPro" id="IPR050469">
    <property type="entry name" value="Diguanylate_Cyclase"/>
</dbReference>
<dbReference type="Gene3D" id="3.30.450.40">
    <property type="match status" value="1"/>
</dbReference>
<reference evidence="5" key="1">
    <citation type="journal article" date="2019" name="Int. J. Syst. Evol. Microbiol.">
        <title>The Global Catalogue of Microorganisms (GCM) 10K type strain sequencing project: providing services to taxonomists for standard genome sequencing and annotation.</title>
        <authorList>
            <consortium name="The Broad Institute Genomics Platform"/>
            <consortium name="The Broad Institute Genome Sequencing Center for Infectious Disease"/>
            <person name="Wu L."/>
            <person name="Ma J."/>
        </authorList>
    </citation>
    <scope>NUCLEOTIDE SEQUENCE [LARGE SCALE GENOMIC DNA]</scope>
    <source>
        <strain evidence="5">JCM 17551</strain>
    </source>
</reference>
<sequence length="351" mass="39904">MRKKNKVAERISKDIVKSWHQTVDMVAQLLQVPVCMVCLVEEDACSPMVVNKSEENPFSHRNVFSFDQEFLCEWVVTNNKELMVADLRSEEPWSKSIMKDHDLVSFMGYPLHAPSGEVVGVFCVLDRSPRKFEEALVEIFAHFHQLTEFQLDLAFERHQLSHAQTVLEKTEELNNELSSRDSLTGAYNRRTLHELAVSELSRTTRKTGCFALVLLDVDHFKLINDEYGHLAGDAVLKHLVVSLSTMLRQSDFIARFGGEEFCLLMPEMDPSMAFNIIDRVRREVAKQPVSYNGETIYCTISLGCALFESGMITTVEELLNMADNALNEAKRTGRNRVCMASENQFSEAHSA</sequence>
<dbReference type="InterPro" id="IPR029787">
    <property type="entry name" value="Nucleotide_cyclase"/>
</dbReference>
<dbReference type="PANTHER" id="PTHR45138:SF9">
    <property type="entry name" value="DIGUANYLATE CYCLASE DGCM-RELATED"/>
    <property type="match status" value="1"/>
</dbReference>
<accession>A0ABP7LZW6</accession>
<dbReference type="CDD" id="cd01949">
    <property type="entry name" value="GGDEF"/>
    <property type="match status" value="1"/>
</dbReference>
<dbReference type="InterPro" id="IPR043128">
    <property type="entry name" value="Rev_trsase/Diguanyl_cyclase"/>
</dbReference>
<keyword evidence="5" id="KW-1185">Reference proteome</keyword>
<evidence type="ECO:0000313" key="5">
    <source>
        <dbReference type="Proteomes" id="UP001501565"/>
    </source>
</evidence>
<dbReference type="RefSeq" id="WP_344794754.1">
    <property type="nucleotide sequence ID" value="NZ_BAABBN010000004.1"/>
</dbReference>
<feature type="domain" description="GGDEF" evidence="3">
    <location>
        <begin position="208"/>
        <end position="342"/>
    </location>
</feature>
<dbReference type="Gene3D" id="3.30.70.270">
    <property type="match status" value="1"/>
</dbReference>
<dbReference type="SMART" id="SM00065">
    <property type="entry name" value="GAF"/>
    <property type="match status" value="1"/>
</dbReference>
<dbReference type="Pfam" id="PF01590">
    <property type="entry name" value="GAF"/>
    <property type="match status" value="1"/>
</dbReference>
<dbReference type="InterPro" id="IPR003018">
    <property type="entry name" value="GAF"/>
</dbReference>
<dbReference type="PANTHER" id="PTHR45138">
    <property type="entry name" value="REGULATORY COMPONENTS OF SENSORY TRANSDUCTION SYSTEM"/>
    <property type="match status" value="1"/>
</dbReference>
<organism evidence="4 5">
    <name type="scientific">Litoribacillus peritrichatus</name>
    <dbReference type="NCBI Taxonomy" id="718191"/>
    <lineage>
        <taxon>Bacteria</taxon>
        <taxon>Pseudomonadati</taxon>
        <taxon>Pseudomonadota</taxon>
        <taxon>Gammaproteobacteria</taxon>
        <taxon>Oceanospirillales</taxon>
        <taxon>Oceanospirillaceae</taxon>
        <taxon>Litoribacillus</taxon>
    </lineage>
</organism>
<evidence type="ECO:0000313" key="4">
    <source>
        <dbReference type="EMBL" id="GAA3911781.1"/>
    </source>
</evidence>
<evidence type="ECO:0000259" key="3">
    <source>
        <dbReference type="PROSITE" id="PS50887"/>
    </source>
</evidence>
<comment type="caution">
    <text evidence="4">The sequence shown here is derived from an EMBL/GenBank/DDBJ whole genome shotgun (WGS) entry which is preliminary data.</text>
</comment>
<proteinExistence type="predicted"/>
<dbReference type="EC" id="2.7.7.65" evidence="1"/>
<dbReference type="PROSITE" id="PS50887">
    <property type="entry name" value="GGDEF"/>
    <property type="match status" value="1"/>
</dbReference>
<dbReference type="SMART" id="SM00267">
    <property type="entry name" value="GGDEF"/>
    <property type="match status" value="1"/>
</dbReference>
<dbReference type="EMBL" id="BAABBN010000004">
    <property type="protein sequence ID" value="GAA3911781.1"/>
    <property type="molecule type" value="Genomic_DNA"/>
</dbReference>
<dbReference type="SUPFAM" id="SSF55073">
    <property type="entry name" value="Nucleotide cyclase"/>
    <property type="match status" value="1"/>
</dbReference>
<evidence type="ECO:0000256" key="2">
    <source>
        <dbReference type="ARBA" id="ARBA00034247"/>
    </source>
</evidence>
<dbReference type="SUPFAM" id="SSF55781">
    <property type="entry name" value="GAF domain-like"/>
    <property type="match status" value="1"/>
</dbReference>
<dbReference type="InterPro" id="IPR029016">
    <property type="entry name" value="GAF-like_dom_sf"/>
</dbReference>
<evidence type="ECO:0000256" key="1">
    <source>
        <dbReference type="ARBA" id="ARBA00012528"/>
    </source>
</evidence>
<gene>
    <name evidence="4" type="ORF">GCM10022277_03030</name>
</gene>